<dbReference type="Proteomes" id="UP000503144">
    <property type="component" value="Chromosome"/>
</dbReference>
<reference evidence="2" key="1">
    <citation type="submission" date="2020-09" db="EMBL/GenBank/DDBJ databases">
        <authorList>
            <person name="Kittiwongwattana C."/>
        </authorList>
    </citation>
    <scope>NUCLEOTIDE SEQUENCE</scope>
    <source>
        <strain evidence="2">1303</strain>
    </source>
</reference>
<feature type="chain" id="PRO_5046286456" evidence="1">
    <location>
        <begin position="19"/>
        <end position="198"/>
    </location>
</feature>
<dbReference type="RefSeq" id="WP_168861757.1">
    <property type="nucleotide sequence ID" value="NZ_CP051204.2"/>
</dbReference>
<organism evidence="2 3">
    <name type="scientific">Chitinophaga oryzae</name>
    <dbReference type="NCBI Taxonomy" id="2725414"/>
    <lineage>
        <taxon>Bacteria</taxon>
        <taxon>Pseudomonadati</taxon>
        <taxon>Bacteroidota</taxon>
        <taxon>Chitinophagia</taxon>
        <taxon>Chitinophagales</taxon>
        <taxon>Chitinophagaceae</taxon>
        <taxon>Chitinophaga</taxon>
    </lineage>
</organism>
<gene>
    <name evidence="2" type="ORF">HF324_25320</name>
</gene>
<dbReference type="EMBL" id="CP051204">
    <property type="protein sequence ID" value="QJB40980.1"/>
    <property type="molecule type" value="Genomic_DNA"/>
</dbReference>
<name>A0ABX6LLF9_9BACT</name>
<keyword evidence="1" id="KW-0732">Signal</keyword>
<evidence type="ECO:0000313" key="2">
    <source>
        <dbReference type="EMBL" id="QJB40980.1"/>
    </source>
</evidence>
<feature type="signal peptide" evidence="1">
    <location>
        <begin position="1"/>
        <end position="18"/>
    </location>
</feature>
<keyword evidence="3" id="KW-1185">Reference proteome</keyword>
<evidence type="ECO:0000313" key="3">
    <source>
        <dbReference type="Proteomes" id="UP000503144"/>
    </source>
</evidence>
<evidence type="ECO:0000256" key="1">
    <source>
        <dbReference type="SAM" id="SignalP"/>
    </source>
</evidence>
<proteinExistence type="predicted"/>
<sequence length="198" mass="21215">MKWWMIGCLMIGPVSLQAQVSSGKITEVPASGKQVLLVADSGHVPQSRSAGGAPAPFVFSRSSVSLFGNAAARLSSAHTSGGFNAEKISSPPRSGGLAAGRLFFDGLSADGLPADKVSFGSFPFALLSREDRANDNFPQRTALSSRSPSPACLMTSHAYYDQHFGFFCKKEWVWQKQTGIPVKLRLGSYDLTQRQEGK</sequence>
<protein>
    <submittedName>
        <fullName evidence="2">Uncharacterized protein</fullName>
    </submittedName>
</protein>
<accession>A0ABX6LLF9</accession>